<accession>A0A5C5XBE8</accession>
<name>A0A5C5XBE8_9PLAN</name>
<sequence length="89" mass="10101">MADRNLLTSLTNFIPVVLVRVFIVLLAFVLKSFFVLTFSYVSYSYSESRTIEGTPNLESRRRKAESHILYLSGWGRSAAGTQLIDYSES</sequence>
<keyword evidence="1" id="KW-0472">Membrane</keyword>
<dbReference type="AlphaFoldDB" id="A0A5C5XBE8"/>
<keyword evidence="3" id="KW-1185">Reference proteome</keyword>
<evidence type="ECO:0000256" key="1">
    <source>
        <dbReference type="SAM" id="Phobius"/>
    </source>
</evidence>
<feature type="transmembrane region" description="Helical" evidence="1">
    <location>
        <begin position="12"/>
        <end position="41"/>
    </location>
</feature>
<gene>
    <name evidence="2" type="ORF">Pan54_08210</name>
</gene>
<dbReference type="EMBL" id="SJPG01000001">
    <property type="protein sequence ID" value="TWT60108.1"/>
    <property type="molecule type" value="Genomic_DNA"/>
</dbReference>
<evidence type="ECO:0000313" key="3">
    <source>
        <dbReference type="Proteomes" id="UP000316095"/>
    </source>
</evidence>
<dbReference type="Proteomes" id="UP000316095">
    <property type="component" value="Unassembled WGS sequence"/>
</dbReference>
<organism evidence="2 3">
    <name type="scientific">Rubinisphaera italica</name>
    <dbReference type="NCBI Taxonomy" id="2527969"/>
    <lineage>
        <taxon>Bacteria</taxon>
        <taxon>Pseudomonadati</taxon>
        <taxon>Planctomycetota</taxon>
        <taxon>Planctomycetia</taxon>
        <taxon>Planctomycetales</taxon>
        <taxon>Planctomycetaceae</taxon>
        <taxon>Rubinisphaera</taxon>
    </lineage>
</organism>
<protein>
    <submittedName>
        <fullName evidence="2">Uncharacterized protein</fullName>
    </submittedName>
</protein>
<keyword evidence="1" id="KW-1133">Transmembrane helix</keyword>
<reference evidence="2 3" key="1">
    <citation type="submission" date="2019-02" db="EMBL/GenBank/DDBJ databases">
        <title>Deep-cultivation of Planctomycetes and their phenomic and genomic characterization uncovers novel biology.</title>
        <authorList>
            <person name="Wiegand S."/>
            <person name="Jogler M."/>
            <person name="Boedeker C."/>
            <person name="Pinto D."/>
            <person name="Vollmers J."/>
            <person name="Rivas-Marin E."/>
            <person name="Kohn T."/>
            <person name="Peeters S.H."/>
            <person name="Heuer A."/>
            <person name="Rast P."/>
            <person name="Oberbeckmann S."/>
            <person name="Bunk B."/>
            <person name="Jeske O."/>
            <person name="Meyerdierks A."/>
            <person name="Storesund J.E."/>
            <person name="Kallscheuer N."/>
            <person name="Luecker S."/>
            <person name="Lage O.M."/>
            <person name="Pohl T."/>
            <person name="Merkel B.J."/>
            <person name="Hornburger P."/>
            <person name="Mueller R.-W."/>
            <person name="Bruemmer F."/>
            <person name="Labrenz M."/>
            <person name="Spormann A.M."/>
            <person name="Op Den Camp H."/>
            <person name="Overmann J."/>
            <person name="Amann R."/>
            <person name="Jetten M.S.M."/>
            <person name="Mascher T."/>
            <person name="Medema M.H."/>
            <person name="Devos D.P."/>
            <person name="Kaster A.-K."/>
            <person name="Ovreas L."/>
            <person name="Rohde M."/>
            <person name="Galperin M.Y."/>
            <person name="Jogler C."/>
        </authorList>
    </citation>
    <scope>NUCLEOTIDE SEQUENCE [LARGE SCALE GENOMIC DNA]</scope>
    <source>
        <strain evidence="2 3">Pan54</strain>
    </source>
</reference>
<evidence type="ECO:0000313" key="2">
    <source>
        <dbReference type="EMBL" id="TWT60108.1"/>
    </source>
</evidence>
<proteinExistence type="predicted"/>
<keyword evidence="1" id="KW-0812">Transmembrane</keyword>
<comment type="caution">
    <text evidence="2">The sequence shown here is derived from an EMBL/GenBank/DDBJ whole genome shotgun (WGS) entry which is preliminary data.</text>
</comment>